<gene>
    <name evidence="2" type="ordered locus">LBA1235</name>
</gene>
<accession>Q5FJQ6</accession>
<dbReference type="EC" id="3.4.21.96" evidence="2"/>
<name>Q5FJQ6_LACAC</name>
<keyword evidence="3" id="KW-1185">Reference proteome</keyword>
<dbReference type="OrthoDB" id="2318713at2"/>
<evidence type="ECO:0000313" key="2">
    <source>
        <dbReference type="EMBL" id="AAV43068.1"/>
    </source>
</evidence>
<dbReference type="Pfam" id="PF03217">
    <property type="entry name" value="SlpA"/>
    <property type="match status" value="2"/>
</dbReference>
<dbReference type="EMBL" id="CP000033">
    <property type="protein sequence ID" value="AAV43068.1"/>
    <property type="molecule type" value="Genomic_DNA"/>
</dbReference>
<organism evidence="3">
    <name type="scientific">Lactobacillus acidophilus (strain ATCC 700396 / NCK56 / N2 / NCFM)</name>
    <dbReference type="NCBI Taxonomy" id="272621"/>
    <lineage>
        <taxon>Bacteria</taxon>
        <taxon>Bacillati</taxon>
        <taxon>Bacillota</taxon>
        <taxon>Bacilli</taxon>
        <taxon>Lactobacillales</taxon>
        <taxon>Lactobacillaceae</taxon>
        <taxon>Lactobacillus</taxon>
    </lineage>
</organism>
<reference evidence="2 3" key="1">
    <citation type="journal article" date="2005" name="Proc. Natl. Acad. Sci. U.S.A.">
        <title>Complete genome sequence of the probiotic lactic acid bacterium Lactobacillus acidophilus NCFM.</title>
        <authorList>
            <person name="Altermann E."/>
            <person name="Russell W.M."/>
            <person name="Azcarate-Peril M.A."/>
            <person name="Barrangou R."/>
            <person name="Buck B.L."/>
            <person name="McAuliffe O."/>
            <person name="Souther N."/>
            <person name="Dobson A."/>
            <person name="Duong T."/>
            <person name="Callanan M."/>
            <person name="Lick S."/>
            <person name="Hamrick A."/>
            <person name="Cano R."/>
            <person name="Klaenhammer T.R."/>
        </authorList>
    </citation>
    <scope>NUCLEOTIDE SEQUENCE [LARGE SCALE GENOMIC DNA]</scope>
    <source>
        <strain evidence="3">ATCC 700396 / NCK56 / N2 / NCFM</strain>
    </source>
</reference>
<feature type="domain" description="S-layer protein C-terminal" evidence="1">
    <location>
        <begin position="112"/>
        <end position="170"/>
    </location>
</feature>
<dbReference type="InterPro" id="IPR024968">
    <property type="entry name" value="SlpA_C_lactobacillus"/>
</dbReference>
<dbReference type="eggNOG" id="ENOG50309UR">
    <property type="taxonomic scope" value="Bacteria"/>
</dbReference>
<protein>
    <submittedName>
        <fullName evidence="2">Putative lactocepin S-layer protein</fullName>
        <ecNumber evidence="2">3.4.21.96</ecNumber>
    </submittedName>
</protein>
<keyword evidence="2" id="KW-0378">Hydrolase</keyword>
<sequence>MKIADIIIRGVGTMLKKKIIYLAGVALFTAGLGVAANTHITEAAVANPIKQGKKLSLTRSTYVYNKDGVRVGRLKKGNLCKVYIIKVINGNSYVKVGKNRFVKQEAFLPYVKSTAKVENQIKKSSFVYDENGEKIPGKFVKRGEKVNYLGHKEINEKPFIKIGDGEYVKAFNVLTIMINN</sequence>
<dbReference type="AlphaFoldDB" id="Q5FJQ6"/>
<proteinExistence type="predicted"/>
<dbReference type="HOGENOM" id="CLU_1608702_0_0_9"/>
<dbReference type="KEGG" id="lac:LBA1235"/>
<dbReference type="BioCyc" id="LACI272621:G1G49-1218-MONOMER"/>
<evidence type="ECO:0000313" key="3">
    <source>
        <dbReference type="Proteomes" id="UP000006381"/>
    </source>
</evidence>
<dbReference type="GO" id="GO:0016787">
    <property type="term" value="F:hydrolase activity"/>
    <property type="evidence" value="ECO:0007669"/>
    <property type="project" value="UniProtKB-KW"/>
</dbReference>
<dbReference type="Proteomes" id="UP000006381">
    <property type="component" value="Chromosome"/>
</dbReference>
<feature type="domain" description="S-layer protein C-terminal" evidence="1">
    <location>
        <begin position="48"/>
        <end position="103"/>
    </location>
</feature>
<evidence type="ECO:0000259" key="1">
    <source>
        <dbReference type="Pfam" id="PF03217"/>
    </source>
</evidence>
<dbReference type="PATRIC" id="fig|272621.13.peg.1170"/>